<dbReference type="GeneID" id="25261900"/>
<feature type="region of interest" description="Disordered" evidence="1">
    <location>
        <begin position="69"/>
        <end position="91"/>
    </location>
</feature>
<dbReference type="InParanoid" id="A0A066VHU0"/>
<dbReference type="EMBL" id="JMSN01000084">
    <property type="protein sequence ID" value="KDN41071.1"/>
    <property type="molecule type" value="Genomic_DNA"/>
</dbReference>
<dbReference type="HOGENOM" id="CLU_2172824_0_0_1"/>
<name>A0A066VHU0_TILAU</name>
<organism evidence="2 3">
    <name type="scientific">Tilletiaria anomala (strain ATCC 24038 / CBS 436.72 / UBC 951)</name>
    <dbReference type="NCBI Taxonomy" id="1037660"/>
    <lineage>
        <taxon>Eukaryota</taxon>
        <taxon>Fungi</taxon>
        <taxon>Dikarya</taxon>
        <taxon>Basidiomycota</taxon>
        <taxon>Ustilaginomycotina</taxon>
        <taxon>Exobasidiomycetes</taxon>
        <taxon>Georgefischeriales</taxon>
        <taxon>Tilletiariaceae</taxon>
        <taxon>Tilletiaria</taxon>
    </lineage>
</organism>
<evidence type="ECO:0000313" key="3">
    <source>
        <dbReference type="Proteomes" id="UP000027361"/>
    </source>
</evidence>
<keyword evidence="3" id="KW-1185">Reference proteome</keyword>
<reference evidence="2 3" key="1">
    <citation type="submission" date="2014-05" db="EMBL/GenBank/DDBJ databases">
        <title>Draft genome sequence of a rare smut relative, Tilletiaria anomala UBC 951.</title>
        <authorList>
            <consortium name="DOE Joint Genome Institute"/>
            <person name="Toome M."/>
            <person name="Kuo A."/>
            <person name="Henrissat B."/>
            <person name="Lipzen A."/>
            <person name="Tritt A."/>
            <person name="Yoshinaga Y."/>
            <person name="Zane M."/>
            <person name="Barry K."/>
            <person name="Grigoriev I.V."/>
            <person name="Spatafora J.W."/>
            <person name="Aimea M.C."/>
        </authorList>
    </citation>
    <scope>NUCLEOTIDE SEQUENCE [LARGE SCALE GENOMIC DNA]</scope>
    <source>
        <strain evidence="2 3">UBC 951</strain>
    </source>
</reference>
<proteinExistence type="predicted"/>
<protein>
    <submittedName>
        <fullName evidence="2">Uncharacterized protein</fullName>
    </submittedName>
</protein>
<evidence type="ECO:0000256" key="1">
    <source>
        <dbReference type="SAM" id="MobiDB-lite"/>
    </source>
</evidence>
<comment type="caution">
    <text evidence="2">The sequence shown here is derived from an EMBL/GenBank/DDBJ whole genome shotgun (WGS) entry which is preliminary data.</text>
</comment>
<sequence>MDTPLAPPLRLTPKYAPTSVSHAQVADTIGWFLNAYSERTGGVPSAGPKNAHEAMMAAAAFGSVEMDDGAAREGAGADGATQPQHDVSAAAGNTVITTQLNRLKEELRHS</sequence>
<evidence type="ECO:0000313" key="2">
    <source>
        <dbReference type="EMBL" id="KDN41071.1"/>
    </source>
</evidence>
<dbReference type="Proteomes" id="UP000027361">
    <property type="component" value="Unassembled WGS sequence"/>
</dbReference>
<accession>A0A066VHU0</accession>
<dbReference type="RefSeq" id="XP_013241587.1">
    <property type="nucleotide sequence ID" value="XM_013386133.1"/>
</dbReference>
<dbReference type="AlphaFoldDB" id="A0A066VHU0"/>
<gene>
    <name evidence="2" type="ORF">K437DRAFT_180728</name>
</gene>